<protein>
    <submittedName>
        <fullName evidence="2">DUF3021 domain-containing protein</fullName>
    </submittedName>
</protein>
<keyword evidence="1" id="KW-1133">Transmembrane helix</keyword>
<evidence type="ECO:0000256" key="1">
    <source>
        <dbReference type="SAM" id="Phobius"/>
    </source>
</evidence>
<name>A0ABU4WLF2_9FIRM</name>
<dbReference type="Pfam" id="PF11457">
    <property type="entry name" value="DUF3021"/>
    <property type="match status" value="1"/>
</dbReference>
<evidence type="ECO:0000313" key="2">
    <source>
        <dbReference type="EMBL" id="MDX8417083.1"/>
    </source>
</evidence>
<proteinExistence type="predicted"/>
<dbReference type="InterPro" id="IPR021560">
    <property type="entry name" value="DUF3021"/>
</dbReference>
<comment type="caution">
    <text evidence="2">The sequence shown here is derived from an EMBL/GenBank/DDBJ whole genome shotgun (WGS) entry which is preliminary data.</text>
</comment>
<organism evidence="2 3">
    <name type="scientific">Absicoccus intestinalis</name>
    <dbReference type="NCBI Taxonomy" id="2926319"/>
    <lineage>
        <taxon>Bacteria</taxon>
        <taxon>Bacillati</taxon>
        <taxon>Bacillota</taxon>
        <taxon>Erysipelotrichia</taxon>
        <taxon>Erysipelotrichales</taxon>
        <taxon>Erysipelotrichaceae</taxon>
        <taxon>Absicoccus</taxon>
    </lineage>
</organism>
<dbReference type="EMBL" id="JALBUS010000005">
    <property type="protein sequence ID" value="MDX8417083.1"/>
    <property type="molecule type" value="Genomic_DNA"/>
</dbReference>
<keyword evidence="1" id="KW-0812">Transmembrane</keyword>
<accession>A0ABU4WLF2</accession>
<evidence type="ECO:0000313" key="3">
    <source>
        <dbReference type="Proteomes" id="UP001285244"/>
    </source>
</evidence>
<keyword evidence="3" id="KW-1185">Reference proteome</keyword>
<sequence>MERFKDILLQAISISFGILCLVSIQGVIEHMQGYSFHLSWYHPISFVLCGFLCTIPYFVLDILQLHPILSSIIHISSVYAIVMYMGSLCGWYADGEGALFISIGYFIVYIFVWFIMIWMGKNDAQQINEALKEIQDKDAS</sequence>
<dbReference type="RefSeq" id="WP_277633640.1">
    <property type="nucleotide sequence ID" value="NZ_JALBUS010000005.1"/>
</dbReference>
<feature type="transmembrane region" description="Helical" evidence="1">
    <location>
        <begin position="7"/>
        <end position="28"/>
    </location>
</feature>
<reference evidence="2 3" key="1">
    <citation type="submission" date="2022-03" db="EMBL/GenBank/DDBJ databases">
        <title>Novel taxa within the pig intestine.</title>
        <authorList>
            <person name="Wylensek D."/>
            <person name="Bishof K."/>
            <person name="Afrizal A."/>
            <person name="Clavel T."/>
        </authorList>
    </citation>
    <scope>NUCLEOTIDE SEQUENCE [LARGE SCALE GENOMIC DNA]</scope>
    <source>
        <strain evidence="2 3">Cla-KB-P134</strain>
    </source>
</reference>
<feature type="transmembrane region" description="Helical" evidence="1">
    <location>
        <begin position="99"/>
        <end position="119"/>
    </location>
</feature>
<gene>
    <name evidence="2" type="ORF">MOZ64_04385</name>
</gene>
<keyword evidence="1" id="KW-0472">Membrane</keyword>
<feature type="transmembrane region" description="Helical" evidence="1">
    <location>
        <begin position="40"/>
        <end position="60"/>
    </location>
</feature>
<dbReference type="Proteomes" id="UP001285244">
    <property type="component" value="Unassembled WGS sequence"/>
</dbReference>
<feature type="transmembrane region" description="Helical" evidence="1">
    <location>
        <begin position="72"/>
        <end position="93"/>
    </location>
</feature>